<dbReference type="RefSeq" id="WP_344544327.1">
    <property type="nucleotide sequence ID" value="NZ_BAAATD010000006.1"/>
</dbReference>
<organism evidence="2 3">
    <name type="scientific">Actinomadura fulvescens</name>
    <dbReference type="NCBI Taxonomy" id="46160"/>
    <lineage>
        <taxon>Bacteria</taxon>
        <taxon>Bacillati</taxon>
        <taxon>Actinomycetota</taxon>
        <taxon>Actinomycetes</taxon>
        <taxon>Streptosporangiales</taxon>
        <taxon>Thermomonosporaceae</taxon>
        <taxon>Actinomadura</taxon>
    </lineage>
</organism>
<evidence type="ECO:0000259" key="1">
    <source>
        <dbReference type="Pfam" id="PF21806"/>
    </source>
</evidence>
<sequence length="180" mass="20204">MTAIPALDELDPEDFAVLFATARRTAVHLELRDAYTPNDPLFLRWLAGKVGPEDIAADERQWAELIRATVARGVTVRRLRVVSEPLAPFTRFEYDGAGALNEAAGEQVRWLPRRRASDLCLPGNDFWLLDDRLVRFGYFSGIGDYLGAELTTEPSVAKHCSTSFEAAWDRAIPHAEYEPK</sequence>
<evidence type="ECO:0000313" key="2">
    <source>
        <dbReference type="EMBL" id="GAA2608578.1"/>
    </source>
</evidence>
<protein>
    <recommendedName>
        <fullName evidence="1">DUF6879 domain-containing protein</fullName>
    </recommendedName>
</protein>
<dbReference type="InterPro" id="IPR049244">
    <property type="entry name" value="DUF6879"/>
</dbReference>
<comment type="caution">
    <text evidence="2">The sequence shown here is derived from an EMBL/GenBank/DDBJ whole genome shotgun (WGS) entry which is preliminary data.</text>
</comment>
<proteinExistence type="predicted"/>
<accession>A0ABN3PYN2</accession>
<gene>
    <name evidence="2" type="ORF">GCM10010411_48500</name>
</gene>
<feature type="domain" description="DUF6879" evidence="1">
    <location>
        <begin position="13"/>
        <end position="178"/>
    </location>
</feature>
<evidence type="ECO:0000313" key="3">
    <source>
        <dbReference type="Proteomes" id="UP001501509"/>
    </source>
</evidence>
<dbReference type="Proteomes" id="UP001501509">
    <property type="component" value="Unassembled WGS sequence"/>
</dbReference>
<keyword evidence="3" id="KW-1185">Reference proteome</keyword>
<reference evidence="2 3" key="1">
    <citation type="journal article" date="2019" name="Int. J. Syst. Evol. Microbiol.">
        <title>The Global Catalogue of Microorganisms (GCM) 10K type strain sequencing project: providing services to taxonomists for standard genome sequencing and annotation.</title>
        <authorList>
            <consortium name="The Broad Institute Genomics Platform"/>
            <consortium name="The Broad Institute Genome Sequencing Center for Infectious Disease"/>
            <person name="Wu L."/>
            <person name="Ma J."/>
        </authorList>
    </citation>
    <scope>NUCLEOTIDE SEQUENCE [LARGE SCALE GENOMIC DNA]</scope>
    <source>
        <strain evidence="2 3">JCM 6833</strain>
    </source>
</reference>
<name>A0ABN3PYN2_9ACTN</name>
<dbReference type="Pfam" id="PF21806">
    <property type="entry name" value="DUF6879"/>
    <property type="match status" value="1"/>
</dbReference>
<dbReference type="EMBL" id="BAAATD010000006">
    <property type="protein sequence ID" value="GAA2608578.1"/>
    <property type="molecule type" value="Genomic_DNA"/>
</dbReference>